<sequence>MKELSIVIDVKDLKLGEEEAKMLPQELFSNIVNHVLLQYAQQFKGLIKSERKQVYEIDTTLSKAVTDKVEKIELEDNTFGFLRKCFREAKLTPNHLLKKVEENIDAVKDR</sequence>
<gene>
    <name evidence="1" type="ORF">MM415B03017_0009</name>
</gene>
<dbReference type="AlphaFoldDB" id="A0A6M3L1W3"/>
<protein>
    <submittedName>
        <fullName evidence="1">Uncharacterized protein</fullName>
    </submittedName>
</protein>
<dbReference type="EMBL" id="MT142698">
    <property type="protein sequence ID" value="QJA87338.1"/>
    <property type="molecule type" value="Genomic_DNA"/>
</dbReference>
<proteinExistence type="predicted"/>
<accession>A0A6M3L1W3</accession>
<evidence type="ECO:0000313" key="1">
    <source>
        <dbReference type="EMBL" id="QJA87338.1"/>
    </source>
</evidence>
<name>A0A6M3L1W3_9ZZZZ</name>
<reference evidence="1" key="1">
    <citation type="submission" date="2020-03" db="EMBL/GenBank/DDBJ databases">
        <title>The deep terrestrial virosphere.</title>
        <authorList>
            <person name="Holmfeldt K."/>
            <person name="Nilsson E."/>
            <person name="Simone D."/>
            <person name="Lopez-Fernandez M."/>
            <person name="Wu X."/>
            <person name="de Brujin I."/>
            <person name="Lundin D."/>
            <person name="Andersson A."/>
            <person name="Bertilsson S."/>
            <person name="Dopson M."/>
        </authorList>
    </citation>
    <scope>NUCLEOTIDE SEQUENCE</scope>
    <source>
        <strain evidence="1">MM415B03017</strain>
    </source>
</reference>
<organism evidence="1">
    <name type="scientific">viral metagenome</name>
    <dbReference type="NCBI Taxonomy" id="1070528"/>
    <lineage>
        <taxon>unclassified sequences</taxon>
        <taxon>metagenomes</taxon>
        <taxon>organismal metagenomes</taxon>
    </lineage>
</organism>